<keyword evidence="1" id="KW-0649">Protein kinase inhibitor</keyword>
<dbReference type="PANTHER" id="PTHR30289">
    <property type="entry name" value="UNCHARACTERIZED PROTEIN YBCL-RELATED"/>
    <property type="match status" value="1"/>
</dbReference>
<dbReference type="SUPFAM" id="SSF49777">
    <property type="entry name" value="PEBP-like"/>
    <property type="match status" value="1"/>
</dbReference>
<proteinExistence type="predicted"/>
<reference evidence="2" key="1">
    <citation type="journal article" date="2019" name="Int. J. Syst. Evol. Microbiol.">
        <title>The Global Catalogue of Microorganisms (GCM) 10K type strain sequencing project: providing services to taxonomists for standard genome sequencing and annotation.</title>
        <authorList>
            <consortium name="The Broad Institute Genomics Platform"/>
            <consortium name="The Broad Institute Genome Sequencing Center for Infectious Disease"/>
            <person name="Wu L."/>
            <person name="Ma J."/>
        </authorList>
    </citation>
    <scope>NUCLEOTIDE SEQUENCE [LARGE SCALE GENOMIC DNA]</scope>
    <source>
        <strain evidence="2">CCM 9110</strain>
    </source>
</reference>
<dbReference type="RefSeq" id="WP_204118612.1">
    <property type="nucleotide sequence ID" value="NZ_BOLV01000006.1"/>
</dbReference>
<dbReference type="InterPro" id="IPR005247">
    <property type="entry name" value="YbhB_YbcL/LppC-like"/>
</dbReference>
<dbReference type="EMBL" id="JBHTOA010000015">
    <property type="protein sequence ID" value="MFD1398062.1"/>
    <property type="molecule type" value="Genomic_DNA"/>
</dbReference>
<dbReference type="InterPro" id="IPR008914">
    <property type="entry name" value="PEBP"/>
</dbReference>
<dbReference type="GO" id="GO:0004860">
    <property type="term" value="F:protein kinase inhibitor activity"/>
    <property type="evidence" value="ECO:0007669"/>
    <property type="project" value="UniProtKB-KW"/>
</dbReference>
<dbReference type="NCBIfam" id="TIGR00481">
    <property type="entry name" value="YbhB/YbcL family Raf kinase inhibitor-like protein"/>
    <property type="match status" value="1"/>
</dbReference>
<name>A0ABW4BG61_9LACO</name>
<gene>
    <name evidence="1" type="ORF">ACFQ41_01920</name>
</gene>
<accession>A0ABW4BG61</accession>
<keyword evidence="2" id="KW-1185">Reference proteome</keyword>
<evidence type="ECO:0000313" key="1">
    <source>
        <dbReference type="EMBL" id="MFD1398062.1"/>
    </source>
</evidence>
<dbReference type="Gene3D" id="3.90.280.10">
    <property type="entry name" value="PEBP-like"/>
    <property type="match status" value="1"/>
</dbReference>
<dbReference type="PANTHER" id="PTHR30289:SF1">
    <property type="entry name" value="PEBP (PHOSPHATIDYLETHANOLAMINE-BINDING PROTEIN) FAMILY PROTEIN"/>
    <property type="match status" value="1"/>
</dbReference>
<comment type="caution">
    <text evidence="1">The sequence shown here is derived from an EMBL/GenBank/DDBJ whole genome shotgun (WGS) entry which is preliminary data.</text>
</comment>
<organism evidence="1 2">
    <name type="scientific">Lacticaseibacillus suilingensis</name>
    <dbReference type="NCBI Taxonomy" id="2799577"/>
    <lineage>
        <taxon>Bacteria</taxon>
        <taxon>Bacillati</taxon>
        <taxon>Bacillota</taxon>
        <taxon>Bacilli</taxon>
        <taxon>Lactobacillales</taxon>
        <taxon>Lactobacillaceae</taxon>
        <taxon>Lacticaseibacillus</taxon>
    </lineage>
</organism>
<evidence type="ECO:0000313" key="2">
    <source>
        <dbReference type="Proteomes" id="UP001597199"/>
    </source>
</evidence>
<dbReference type="CDD" id="cd00865">
    <property type="entry name" value="PEBP_bact_arch"/>
    <property type="match status" value="1"/>
</dbReference>
<dbReference type="Proteomes" id="UP001597199">
    <property type="component" value="Unassembled WGS sequence"/>
</dbReference>
<sequence length="169" mass="18017">MKITVPTTNGYLADRFGKYASPADQHQGTPTRSFPITIAEAPAGTQTFALQLIDFDAVPVSGFPWIHWVAVNIPAATTTIAENASHTGLTPMVQGHNSSSGAMVGNTDPVTATGYVGPQPPNADHVYTLTVFALDTTLPLSDGFWLNEARHAMAGHILAEVSMDLWSRK</sequence>
<dbReference type="Pfam" id="PF01161">
    <property type="entry name" value="PBP"/>
    <property type="match status" value="1"/>
</dbReference>
<dbReference type="InterPro" id="IPR036610">
    <property type="entry name" value="PEBP-like_sf"/>
</dbReference>
<protein>
    <submittedName>
        <fullName evidence="1">YbhB/YbcL family Raf kinase inhibitor-like protein</fullName>
    </submittedName>
</protein>